<dbReference type="Pfam" id="PF07103">
    <property type="entry name" value="DUF1365"/>
    <property type="match status" value="1"/>
</dbReference>
<proteinExistence type="predicted"/>
<evidence type="ECO:0000256" key="1">
    <source>
        <dbReference type="SAM" id="MobiDB-lite"/>
    </source>
</evidence>
<keyword evidence="3" id="KW-1185">Reference proteome</keyword>
<accession>A0ABS8JMW4</accession>
<dbReference type="PANTHER" id="PTHR33973:SF4">
    <property type="entry name" value="OS07G0153300 PROTEIN"/>
    <property type="match status" value="1"/>
</dbReference>
<reference evidence="2 3" key="1">
    <citation type="submission" date="2021-11" db="EMBL/GenBank/DDBJ databases">
        <authorList>
            <person name="Oh E.-T."/>
            <person name="Kim S.-B."/>
        </authorList>
    </citation>
    <scope>NUCLEOTIDE SEQUENCE [LARGE SCALE GENOMIC DNA]</scope>
    <source>
        <strain evidence="2 3">MMS20-SJTR3</strain>
    </source>
</reference>
<dbReference type="RefSeq" id="WP_230507331.1">
    <property type="nucleotide sequence ID" value="NZ_JAJITD010000001.1"/>
</dbReference>
<gene>
    <name evidence="2" type="ORF">LJ656_00710</name>
</gene>
<dbReference type="PANTHER" id="PTHR33973">
    <property type="entry name" value="OS07G0153300 PROTEIN"/>
    <property type="match status" value="1"/>
</dbReference>
<evidence type="ECO:0000313" key="2">
    <source>
        <dbReference type="EMBL" id="MCC8391095.1"/>
    </source>
</evidence>
<protein>
    <submittedName>
        <fullName evidence="2">DUF1365 domain-containing protein</fullName>
    </submittedName>
</protein>
<dbReference type="Proteomes" id="UP001431019">
    <property type="component" value="Unassembled WGS sequence"/>
</dbReference>
<sequence>MSIEASCNDGNDGRDGIAARILTGNVMHERLRPARHRFVYPVLYLSCNLACVTQLQRWWFGIDRWAPLGLVTRDYGPHDGQPLESWMRRRLAEAGVPADGDIWLQTIPRVLGYAFSPVSFWFCYDREGALRALYADVRNTFGARHGYLLSAPDHAPIGDDTELICRKTFHVSPFCDVTGHYAFRVRLRDGSVVVAIDYHDRNGLLLRTALALRGEPLSARSALRAVARRPFAALAVMMHIHWQALRLWLKRVPFYGARPPGSGHADRSGPCAPASIPRRDKDGSS</sequence>
<name>A0ABS8JMW4_9BURK</name>
<dbReference type="EMBL" id="JAJITD010000001">
    <property type="protein sequence ID" value="MCC8391095.1"/>
    <property type="molecule type" value="Genomic_DNA"/>
</dbReference>
<comment type="caution">
    <text evidence="2">The sequence shown here is derived from an EMBL/GenBank/DDBJ whole genome shotgun (WGS) entry which is preliminary data.</text>
</comment>
<organism evidence="2 3">
    <name type="scientific">Paraburkholderia sejongensis</name>
    <dbReference type="NCBI Taxonomy" id="2886946"/>
    <lineage>
        <taxon>Bacteria</taxon>
        <taxon>Pseudomonadati</taxon>
        <taxon>Pseudomonadota</taxon>
        <taxon>Betaproteobacteria</taxon>
        <taxon>Burkholderiales</taxon>
        <taxon>Burkholderiaceae</taxon>
        <taxon>Paraburkholderia</taxon>
    </lineage>
</organism>
<dbReference type="InterPro" id="IPR010775">
    <property type="entry name" value="DUF1365"/>
</dbReference>
<feature type="region of interest" description="Disordered" evidence="1">
    <location>
        <begin position="260"/>
        <end position="285"/>
    </location>
</feature>
<evidence type="ECO:0000313" key="3">
    <source>
        <dbReference type="Proteomes" id="UP001431019"/>
    </source>
</evidence>